<accession>A0A5C9AAP1</accession>
<comment type="catalytic activity">
    <reaction evidence="4">
        <text>UTP + H2O = UMP + diphosphate + H(+)</text>
        <dbReference type="Rhea" id="RHEA:29395"/>
        <dbReference type="ChEBI" id="CHEBI:15377"/>
        <dbReference type="ChEBI" id="CHEBI:15378"/>
        <dbReference type="ChEBI" id="CHEBI:33019"/>
        <dbReference type="ChEBI" id="CHEBI:46398"/>
        <dbReference type="ChEBI" id="CHEBI:57865"/>
        <dbReference type="EC" id="3.6.1.9"/>
    </reaction>
</comment>
<dbReference type="Proteomes" id="UP000321039">
    <property type="component" value="Unassembled WGS sequence"/>
</dbReference>
<evidence type="ECO:0000313" key="5">
    <source>
        <dbReference type="EMBL" id="TXS96371.1"/>
    </source>
</evidence>
<dbReference type="PANTHER" id="PTHR43213">
    <property type="entry name" value="BIFUNCTIONAL DTTP/UTP PYROPHOSPHATASE/METHYLTRANSFERASE PROTEIN-RELATED"/>
    <property type="match status" value="1"/>
</dbReference>
<dbReference type="RefSeq" id="WP_148066639.1">
    <property type="nucleotide sequence ID" value="NZ_VRZA01000001.1"/>
</dbReference>
<organism evidence="5 6">
    <name type="scientific">Parahaliea maris</name>
    <dbReference type="NCBI Taxonomy" id="2716870"/>
    <lineage>
        <taxon>Bacteria</taxon>
        <taxon>Pseudomonadati</taxon>
        <taxon>Pseudomonadota</taxon>
        <taxon>Gammaproteobacteria</taxon>
        <taxon>Cellvibrionales</taxon>
        <taxon>Halieaceae</taxon>
        <taxon>Parahaliea</taxon>
    </lineage>
</organism>
<comment type="similarity">
    <text evidence="4">Belongs to the Maf family. YhdE subfamily.</text>
</comment>
<dbReference type="PANTHER" id="PTHR43213:SF5">
    <property type="entry name" value="BIFUNCTIONAL DTTP_UTP PYROPHOSPHATASE_METHYLTRANSFERASE PROTEIN-RELATED"/>
    <property type="match status" value="1"/>
</dbReference>
<keyword evidence="6" id="KW-1185">Reference proteome</keyword>
<dbReference type="SUPFAM" id="SSF52972">
    <property type="entry name" value="ITPase-like"/>
    <property type="match status" value="1"/>
</dbReference>
<comment type="function">
    <text evidence="4">Nucleoside triphosphate pyrophosphatase that hydrolyzes dTTP and UTP. May have a dual role in cell division arrest and in preventing the incorporation of modified nucleotides into cellular nucleic acids.</text>
</comment>
<dbReference type="GO" id="GO:0009117">
    <property type="term" value="P:nucleotide metabolic process"/>
    <property type="evidence" value="ECO:0007669"/>
    <property type="project" value="UniProtKB-KW"/>
</dbReference>
<dbReference type="EMBL" id="VRZA01000001">
    <property type="protein sequence ID" value="TXS96371.1"/>
    <property type="molecule type" value="Genomic_DNA"/>
</dbReference>
<comment type="caution">
    <text evidence="5">The sequence shown here is derived from an EMBL/GenBank/DDBJ whole genome shotgun (WGS) entry which is preliminary data.</text>
</comment>
<evidence type="ECO:0000256" key="2">
    <source>
        <dbReference type="ARBA" id="ARBA00022801"/>
    </source>
</evidence>
<dbReference type="EC" id="3.6.1.9" evidence="4"/>
<dbReference type="GO" id="GO:0036218">
    <property type="term" value="F:dTTP diphosphatase activity"/>
    <property type="evidence" value="ECO:0007669"/>
    <property type="project" value="RHEA"/>
</dbReference>
<reference evidence="5 6" key="1">
    <citation type="submission" date="2019-08" db="EMBL/GenBank/DDBJ databases">
        <title>Parahaliea maris sp. nov., isolated from the surface seawater.</title>
        <authorList>
            <person name="Liu Y."/>
        </authorList>
    </citation>
    <scope>NUCLEOTIDE SEQUENCE [LARGE SCALE GENOMIC DNA]</scope>
    <source>
        <strain evidence="5 6">HSLHS9</strain>
    </source>
</reference>
<dbReference type="HAMAP" id="MF_00528">
    <property type="entry name" value="Maf"/>
    <property type="match status" value="1"/>
</dbReference>
<dbReference type="InterPro" id="IPR003697">
    <property type="entry name" value="Maf-like"/>
</dbReference>
<dbReference type="Gene3D" id="3.90.950.10">
    <property type="match status" value="1"/>
</dbReference>
<protein>
    <recommendedName>
        <fullName evidence="4">dTTP/UTP pyrophosphatase</fullName>
        <shortName evidence="4">dTTPase/UTPase</shortName>
        <ecNumber evidence="4">3.6.1.9</ecNumber>
    </recommendedName>
    <alternativeName>
        <fullName evidence="4">Nucleoside triphosphate pyrophosphatase</fullName>
    </alternativeName>
    <alternativeName>
        <fullName evidence="4">Nucleotide pyrophosphatase</fullName>
        <shortName evidence="4">Nucleotide PPase</shortName>
    </alternativeName>
</protein>
<gene>
    <name evidence="5" type="ORF">FV139_02425</name>
</gene>
<feature type="site" description="Important for substrate specificity" evidence="4">
    <location>
        <position position="153"/>
    </location>
</feature>
<dbReference type="Pfam" id="PF02545">
    <property type="entry name" value="Maf"/>
    <property type="match status" value="1"/>
</dbReference>
<dbReference type="GO" id="GO:0005737">
    <property type="term" value="C:cytoplasm"/>
    <property type="evidence" value="ECO:0007669"/>
    <property type="project" value="UniProtKB-SubCell"/>
</dbReference>
<keyword evidence="4" id="KW-0963">Cytoplasm</keyword>
<evidence type="ECO:0000313" key="6">
    <source>
        <dbReference type="Proteomes" id="UP000321039"/>
    </source>
</evidence>
<comment type="caution">
    <text evidence="4">Lacks conserved residue(s) required for the propagation of feature annotation.</text>
</comment>
<evidence type="ECO:0000256" key="3">
    <source>
        <dbReference type="ARBA" id="ARBA00023080"/>
    </source>
</evidence>
<dbReference type="GO" id="GO:0036221">
    <property type="term" value="F:UTP diphosphatase activity"/>
    <property type="evidence" value="ECO:0007669"/>
    <property type="project" value="RHEA"/>
</dbReference>
<proteinExistence type="inferred from homology"/>
<dbReference type="PIRSF" id="PIRSF006305">
    <property type="entry name" value="Maf"/>
    <property type="match status" value="1"/>
</dbReference>
<evidence type="ECO:0000256" key="1">
    <source>
        <dbReference type="ARBA" id="ARBA00001968"/>
    </source>
</evidence>
<feature type="site" description="Important for substrate specificity" evidence="4">
    <location>
        <position position="12"/>
    </location>
</feature>
<evidence type="ECO:0000256" key="4">
    <source>
        <dbReference type="HAMAP-Rule" id="MF_00528"/>
    </source>
</evidence>
<sequence length="197" mass="20843">MTSLVLASASPRRRELLDQIGVSCRVQPADIDETPRPGESPPDYVSRMAREKAVAVAVGQVDDTVVLAADTTVVIDDDVLGKPVDRFDALGMLARLGGRTHEVMTAVCVVGGDSEREVLVTTRVTFVSLDLALCDAYLATDEPWDKAGAYGIQGLGAVLVESIEGSYSNVVGLPLVETWRLLREFGVATGLGSEGAP</sequence>
<feature type="active site" description="Proton acceptor" evidence="4">
    <location>
        <position position="70"/>
    </location>
</feature>
<comment type="cofactor">
    <cofactor evidence="1 4">
        <name>a divalent metal cation</name>
        <dbReference type="ChEBI" id="CHEBI:60240"/>
    </cofactor>
</comment>
<comment type="catalytic activity">
    <reaction evidence="4">
        <text>dTTP + H2O = dTMP + diphosphate + H(+)</text>
        <dbReference type="Rhea" id="RHEA:28534"/>
        <dbReference type="ChEBI" id="CHEBI:15377"/>
        <dbReference type="ChEBI" id="CHEBI:15378"/>
        <dbReference type="ChEBI" id="CHEBI:33019"/>
        <dbReference type="ChEBI" id="CHEBI:37568"/>
        <dbReference type="ChEBI" id="CHEBI:63528"/>
        <dbReference type="EC" id="3.6.1.9"/>
    </reaction>
</comment>
<dbReference type="AlphaFoldDB" id="A0A5C9AAP1"/>
<keyword evidence="3 4" id="KW-0546">Nucleotide metabolism</keyword>
<keyword evidence="2 4" id="KW-0378">Hydrolase</keyword>
<comment type="subcellular location">
    <subcellularLocation>
        <location evidence="4">Cytoplasm</location>
    </subcellularLocation>
</comment>
<dbReference type="NCBIfam" id="TIGR00172">
    <property type="entry name" value="maf"/>
    <property type="match status" value="1"/>
</dbReference>
<dbReference type="InterPro" id="IPR029001">
    <property type="entry name" value="ITPase-like_fam"/>
</dbReference>
<name>A0A5C9AAP1_9GAMM</name>
<dbReference type="CDD" id="cd00555">
    <property type="entry name" value="Maf"/>
    <property type="match status" value="1"/>
</dbReference>
<feature type="site" description="Important for substrate specificity" evidence="4">
    <location>
        <position position="71"/>
    </location>
</feature>